<organism evidence="1 2">
    <name type="scientific">Populus alba x Populus x berolinensis</name>
    <dbReference type="NCBI Taxonomy" id="444605"/>
    <lineage>
        <taxon>Eukaryota</taxon>
        <taxon>Viridiplantae</taxon>
        <taxon>Streptophyta</taxon>
        <taxon>Embryophyta</taxon>
        <taxon>Tracheophyta</taxon>
        <taxon>Spermatophyta</taxon>
        <taxon>Magnoliopsida</taxon>
        <taxon>eudicotyledons</taxon>
        <taxon>Gunneridae</taxon>
        <taxon>Pentapetalae</taxon>
        <taxon>rosids</taxon>
        <taxon>fabids</taxon>
        <taxon>Malpighiales</taxon>
        <taxon>Salicaceae</taxon>
        <taxon>Saliceae</taxon>
        <taxon>Populus</taxon>
    </lineage>
</organism>
<dbReference type="AlphaFoldDB" id="A0AAD6LGQ8"/>
<name>A0AAD6LGQ8_9ROSI</name>
<dbReference type="Proteomes" id="UP001164929">
    <property type="component" value="Chromosome 17"/>
</dbReference>
<protein>
    <submittedName>
        <fullName evidence="1">Uncharacterized protein</fullName>
    </submittedName>
</protein>
<reference evidence="1" key="1">
    <citation type="journal article" date="2023" name="Mol. Ecol. Resour.">
        <title>Chromosome-level genome assembly of a triploid poplar Populus alba 'Berolinensis'.</title>
        <authorList>
            <person name="Chen S."/>
            <person name="Yu Y."/>
            <person name="Wang X."/>
            <person name="Wang S."/>
            <person name="Zhang T."/>
            <person name="Zhou Y."/>
            <person name="He R."/>
            <person name="Meng N."/>
            <person name="Wang Y."/>
            <person name="Liu W."/>
            <person name="Liu Z."/>
            <person name="Liu J."/>
            <person name="Guo Q."/>
            <person name="Huang H."/>
            <person name="Sederoff R.R."/>
            <person name="Wang G."/>
            <person name="Qu G."/>
            <person name="Chen S."/>
        </authorList>
    </citation>
    <scope>NUCLEOTIDE SEQUENCE</scope>
    <source>
        <strain evidence="1">SC-2020</strain>
    </source>
</reference>
<sequence length="120" mass="13749">MERQGSFVPREVVVQSSSLFLYNRCNSLGVFGEELNLFLSCTNHCSIPCSYKQDIRIDSGLMTPTMKIRRDKVVALYKEQIADLYNSKEKWRLLLKADSIRLVTRLTGTIHNFGKKCIDG</sequence>
<comment type="caution">
    <text evidence="1">The sequence shown here is derived from an EMBL/GenBank/DDBJ whole genome shotgun (WGS) entry which is preliminary data.</text>
</comment>
<dbReference type="EMBL" id="JAQIZT010000017">
    <property type="protein sequence ID" value="KAJ6959568.1"/>
    <property type="molecule type" value="Genomic_DNA"/>
</dbReference>
<evidence type="ECO:0000313" key="1">
    <source>
        <dbReference type="EMBL" id="KAJ6959568.1"/>
    </source>
</evidence>
<evidence type="ECO:0000313" key="2">
    <source>
        <dbReference type="Proteomes" id="UP001164929"/>
    </source>
</evidence>
<gene>
    <name evidence="1" type="ORF">NC653_037805</name>
</gene>
<proteinExistence type="predicted"/>
<accession>A0AAD6LGQ8</accession>
<keyword evidence="2" id="KW-1185">Reference proteome</keyword>